<protein>
    <submittedName>
        <fullName evidence="3">Uncharacterized protein</fullName>
    </submittedName>
</protein>
<dbReference type="Proteomes" id="UP000596742">
    <property type="component" value="Unassembled WGS sequence"/>
</dbReference>
<dbReference type="AlphaFoldDB" id="A0A8B6HDW9"/>
<dbReference type="OrthoDB" id="10487771at2759"/>
<comment type="caution">
    <text evidence="3">The sequence shown here is derived from an EMBL/GenBank/DDBJ whole genome shotgun (WGS) entry which is preliminary data.</text>
</comment>
<evidence type="ECO:0000313" key="4">
    <source>
        <dbReference type="Proteomes" id="UP000596742"/>
    </source>
</evidence>
<keyword evidence="2" id="KW-1133">Transmembrane helix</keyword>
<dbReference type="EMBL" id="UYJE01009920">
    <property type="protein sequence ID" value="VDI78066.1"/>
    <property type="molecule type" value="Genomic_DNA"/>
</dbReference>
<feature type="transmembrane region" description="Helical" evidence="2">
    <location>
        <begin position="60"/>
        <end position="79"/>
    </location>
</feature>
<keyword evidence="2" id="KW-0812">Transmembrane</keyword>
<accession>A0A8B6HDW9</accession>
<name>A0A8B6HDW9_MYTGA</name>
<sequence>MVRKGKKPQKRDNSKDNSDTLITDETSTKNEKSDGSTCLGDIFNGTNDLQKKQTCCCFKCGCLVAILLVSLIISIAYPVNCDAKDTNCNANATSANNTPHYSNRAENSKMQEYNALHREPFCQFPFPRSQVSFMKCFLPFKGEYTLKCDFHEVKRVCSLNETEYHFKFDCAGTDGNCSPVCFENCTQYSITIPTPSILLLEISDSCIEEDGHIAIWNASILKIGSSYN</sequence>
<keyword evidence="4" id="KW-1185">Reference proteome</keyword>
<organism evidence="3 4">
    <name type="scientific">Mytilus galloprovincialis</name>
    <name type="common">Mediterranean mussel</name>
    <dbReference type="NCBI Taxonomy" id="29158"/>
    <lineage>
        <taxon>Eukaryota</taxon>
        <taxon>Metazoa</taxon>
        <taxon>Spiralia</taxon>
        <taxon>Lophotrochozoa</taxon>
        <taxon>Mollusca</taxon>
        <taxon>Bivalvia</taxon>
        <taxon>Autobranchia</taxon>
        <taxon>Pteriomorphia</taxon>
        <taxon>Mytilida</taxon>
        <taxon>Mytiloidea</taxon>
        <taxon>Mytilidae</taxon>
        <taxon>Mytilinae</taxon>
        <taxon>Mytilus</taxon>
    </lineage>
</organism>
<gene>
    <name evidence="3" type="ORF">MGAL_10B042461</name>
</gene>
<evidence type="ECO:0000256" key="2">
    <source>
        <dbReference type="SAM" id="Phobius"/>
    </source>
</evidence>
<evidence type="ECO:0000313" key="3">
    <source>
        <dbReference type="EMBL" id="VDI78066.1"/>
    </source>
</evidence>
<feature type="region of interest" description="Disordered" evidence="1">
    <location>
        <begin position="1"/>
        <end position="35"/>
    </location>
</feature>
<reference evidence="3" key="1">
    <citation type="submission" date="2018-11" db="EMBL/GenBank/DDBJ databases">
        <authorList>
            <person name="Alioto T."/>
            <person name="Alioto T."/>
        </authorList>
    </citation>
    <scope>NUCLEOTIDE SEQUENCE</scope>
</reference>
<evidence type="ECO:0000256" key="1">
    <source>
        <dbReference type="SAM" id="MobiDB-lite"/>
    </source>
</evidence>
<keyword evidence="2" id="KW-0472">Membrane</keyword>
<proteinExistence type="predicted"/>